<evidence type="ECO:0000313" key="2">
    <source>
        <dbReference type="Proteomes" id="UP000886595"/>
    </source>
</evidence>
<dbReference type="PANTHER" id="PTHR16263:SF11">
    <property type="entry name" value="TETRATRICOPEPTIDE REPEAT PROTEIN 38"/>
    <property type="match status" value="1"/>
</dbReference>
<dbReference type="AlphaFoldDB" id="A0A8X7SB04"/>
<keyword evidence="2" id="KW-1185">Reference proteome</keyword>
<evidence type="ECO:0000313" key="1">
    <source>
        <dbReference type="EMBL" id="KAG2303739.1"/>
    </source>
</evidence>
<comment type="caution">
    <text evidence="1">The sequence shown here is derived from an EMBL/GenBank/DDBJ whole genome shotgun (WGS) entry which is preliminary data.</text>
</comment>
<dbReference type="Proteomes" id="UP000886595">
    <property type="component" value="Unassembled WGS sequence"/>
</dbReference>
<proteinExistence type="predicted"/>
<protein>
    <submittedName>
        <fullName evidence="1">Uncharacterized protein</fullName>
    </submittedName>
</protein>
<organism evidence="1 2">
    <name type="scientific">Brassica carinata</name>
    <name type="common">Ethiopian mustard</name>
    <name type="synonym">Abyssinian cabbage</name>
    <dbReference type="NCBI Taxonomy" id="52824"/>
    <lineage>
        <taxon>Eukaryota</taxon>
        <taxon>Viridiplantae</taxon>
        <taxon>Streptophyta</taxon>
        <taxon>Embryophyta</taxon>
        <taxon>Tracheophyta</taxon>
        <taxon>Spermatophyta</taxon>
        <taxon>Magnoliopsida</taxon>
        <taxon>eudicotyledons</taxon>
        <taxon>Gunneridae</taxon>
        <taxon>Pentapetalae</taxon>
        <taxon>rosids</taxon>
        <taxon>malvids</taxon>
        <taxon>Brassicales</taxon>
        <taxon>Brassicaceae</taxon>
        <taxon>Brassiceae</taxon>
        <taxon>Brassica</taxon>
    </lineage>
</organism>
<reference evidence="1 2" key="1">
    <citation type="submission" date="2020-02" db="EMBL/GenBank/DDBJ databases">
        <authorList>
            <person name="Ma Q."/>
            <person name="Huang Y."/>
            <person name="Song X."/>
            <person name="Pei D."/>
        </authorList>
    </citation>
    <scope>NUCLEOTIDE SEQUENCE [LARGE SCALE GENOMIC DNA]</scope>
    <source>
        <strain evidence="1">Sxm20200214</strain>
        <tissue evidence="1">Leaf</tissue>
    </source>
</reference>
<gene>
    <name evidence="1" type="ORF">Bca52824_032390</name>
</gene>
<dbReference type="EMBL" id="JAAMPC010000007">
    <property type="protein sequence ID" value="KAG2303739.1"/>
    <property type="molecule type" value="Genomic_DNA"/>
</dbReference>
<sequence length="207" mass="23493">MTHLVLKLKSVNLKSRSRRAEFWKEMKTEAPKGRLEGAKRSVAGEPKLLKTWRPLLVLTMASSVLFQEYTCLLPVSPAPRAPPTVILFVALPPYAVNPSTAHHENWYISWNLDILIVWALAKVGETSRAHELLEGLKFRVSKMNKKKQQMMQKGFSPEKLCMNTQRVTTNKLNLDLLGSDFNAFGYKIIGASDGQIDVFNGMWCQLY</sequence>
<dbReference type="InterPro" id="IPR033891">
    <property type="entry name" value="TTC38"/>
</dbReference>
<dbReference type="PANTHER" id="PTHR16263">
    <property type="entry name" value="TETRATRICOPEPTIDE REPEAT PROTEIN 38"/>
    <property type="match status" value="1"/>
</dbReference>
<accession>A0A8X7SB04</accession>
<dbReference type="OrthoDB" id="1427555at2759"/>
<name>A0A8X7SB04_BRACI</name>